<evidence type="ECO:0008006" key="3">
    <source>
        <dbReference type="Google" id="ProtNLM"/>
    </source>
</evidence>
<dbReference type="EMBL" id="JBHTJH010000004">
    <property type="protein sequence ID" value="MFD0861699.1"/>
    <property type="molecule type" value="Genomic_DNA"/>
</dbReference>
<evidence type="ECO:0000313" key="1">
    <source>
        <dbReference type="EMBL" id="MFD0861699.1"/>
    </source>
</evidence>
<keyword evidence="2" id="KW-1185">Reference proteome</keyword>
<reference evidence="2" key="1">
    <citation type="journal article" date="2019" name="Int. J. Syst. Evol. Microbiol.">
        <title>The Global Catalogue of Microorganisms (GCM) 10K type strain sequencing project: providing services to taxonomists for standard genome sequencing and annotation.</title>
        <authorList>
            <consortium name="The Broad Institute Genomics Platform"/>
            <consortium name="The Broad Institute Genome Sequencing Center for Infectious Disease"/>
            <person name="Wu L."/>
            <person name="Ma J."/>
        </authorList>
    </citation>
    <scope>NUCLEOTIDE SEQUENCE [LARGE SCALE GENOMIC DNA]</scope>
    <source>
        <strain evidence="2">CCUG 62952</strain>
    </source>
</reference>
<dbReference type="RefSeq" id="WP_386405204.1">
    <property type="nucleotide sequence ID" value="NZ_JBHTJH010000004.1"/>
</dbReference>
<comment type="caution">
    <text evidence="1">The sequence shown here is derived from an EMBL/GenBank/DDBJ whole genome shotgun (WGS) entry which is preliminary data.</text>
</comment>
<dbReference type="Proteomes" id="UP001596978">
    <property type="component" value="Unassembled WGS sequence"/>
</dbReference>
<organism evidence="1 2">
    <name type="scientific">Sungkyunkwania multivorans</name>
    <dbReference type="NCBI Taxonomy" id="1173618"/>
    <lineage>
        <taxon>Bacteria</taxon>
        <taxon>Pseudomonadati</taxon>
        <taxon>Bacteroidota</taxon>
        <taxon>Flavobacteriia</taxon>
        <taxon>Flavobacteriales</taxon>
        <taxon>Flavobacteriaceae</taxon>
        <taxon>Sungkyunkwania</taxon>
    </lineage>
</organism>
<proteinExistence type="predicted"/>
<gene>
    <name evidence="1" type="ORF">ACFQ1M_05740</name>
</gene>
<evidence type="ECO:0000313" key="2">
    <source>
        <dbReference type="Proteomes" id="UP001596978"/>
    </source>
</evidence>
<protein>
    <recommendedName>
        <fullName evidence="3">PKD domain-containing protein</fullName>
    </recommendedName>
</protein>
<sequence>MSTKLSTIATQYSRFIDNQVLTKDQLNEFLDYFDDQDRLSRIALSGVGIVCGLDFELNINTNVITVNQGYGVTTDGDLLMLQNRLPENSEETTDVLKQKRLQRKINFDKKVFTHFKVFDNGKANYPAFDTGEGSPIQILELADKNDYDGYQITIEDDGFSEISEAGDLKNYVVFIYLECYAEEGDLCKGLSCDDQGIPQIANTKLLLVPTSLAETIAAQDKVFKKHQLQEFHIDLPEVFVKRVVLDTANTATFDNLKTAYHGAINANDTIANLSDGIDKILEKFGKVSLKAKIEQLFNFSDTAVLPDFQYRYDLLKDLADTYNEMKALLQCINVECCPGIGSFPKHLMLGKIDETKDFETLRHKFYKSPIIGHEDDNLKKLQLLFERVESIVISYKTANKGDEIRVTPSKALSVLGDKAVPFYYDAKDNFLKNWNYEKTKNFKESNNLGYHFQKEGVDNHIANPLAYDHMDKDFFRIEGVQGKLYNEALEKLKAIKRKYGLNFDIKLLSIDASLQNIELEDYRCEFEDLQVLLEAWTTEQNCTLEEITDFFSGFSLEEVGRNDKKQDYLSGIVRVKKIKGQTDGPIRFKTKETGIARVAFDKMAISDTKTENLGIRSGEPSAKQYYQESKKNVVLDNLDKKEGTLGLLLKETIEDNKDDNAIELYKKAKDRINESVDETVWDENPKAKDLILDGIVKVLVDSYGLVERAPTRLNQVISGSIKLYTETQKSLCATVKRLKATYQTAEIDDTLKDILGLLINQLSTVCCSGKKLEILLVQIEERKQRILDKIKLQNFVEDNNALEHKAGAGPGETFVMVYITDVDSDIENFRPVSLTIPFKEQPTPKTASVSGDIATIQLWDRSVNTEFGFTKEPVRNNLVLGKTKRFQPLVPIGATIDETVQNMADYLNFHWRIARASNFIEAKMIRGRGLRITIKDRSVPKNAYYFSLNDNQKNGFGFDFVRPIKRKNRLYFPENEVIETNVVEKNTVIADFTLPYICCSDCEPINFIIPEPPVFLSIPETVCLDGEPVPIPFTISPEDGTVEALPSAAQAAIVIDADGKPQFDPSLLDENLYGERITFTVNGKETSANITVFRISDVQVAIDDINYNEDKTTAQVIFQLSSDHLEDITTYTWDLGDGRTLQNAPDTNDQVVFEYDLPIGETNEVFPSLEVSNGFCTHTIEVPAIPFEEQDVSFEIVDELCIDPSGENSIETIEFTVTPANKTVTLADPTINGIDIEDSTVVITKSDFGHYNQPIEFEVDGEMVEATLTLRERPVNATIIADPVAATALPGQEVSFSFSVGGLRNPSDNISYAWNFNSGEATAEIAEPEFNFTVPDGADGFVTFEVVLTVDEGICAPVRVVTEIRIDITEITFEISESEICFDEQTEVAYTISPVSLVPTTETTGITVIGAGIATPVIRFEESFSNFNQAIAFEVEGVIRTITVRKKPEDIGITFDEPGNVFPGGTTNLQFNITGINEDEVSNYEYQWFVDDVLVVGATTHDPRLALTTDLDDSDSRTFQVRASVLGSPCEAVAIPAVPVTISITPFSFTIDQSEICLGEVNSIGYTVVPNTLLPSTTTPGIVFNRTNPSAPTIVFSTGFNTFDQPINITAGGITRSITARRLPPGADFDPPANTTVNAGTNITRTFSVTGVASGVDDHYNFRWVRTNPDGSQAIRNGLSVTIPFSIPAGAAGIIRFPVRLEISGTPCESPRTIEKLVTFNIQVIEEPATCEELRFDQIKVDRENLVREDDITVFLANEVTLPTRQRYDDVIGLETEFMTGNLNDNLPEFLAVLFEQTSMILLQQEPSSGEYAIAAKYFEAQIRLLINILHCQSDDILIEQLSDGGVLFDFLEALKSHLKDLQARAQVSGVNYDPDRSIQAFLAACIEAGLPSPSLENLINEIIALLP</sequence>
<name>A0ABW3CWL4_9FLAO</name>
<accession>A0ABW3CWL4</accession>